<organism evidence="1 2">
    <name type="scientific">Zarea fungicola</name>
    <dbReference type="NCBI Taxonomy" id="93591"/>
    <lineage>
        <taxon>Eukaryota</taxon>
        <taxon>Fungi</taxon>
        <taxon>Dikarya</taxon>
        <taxon>Ascomycota</taxon>
        <taxon>Pezizomycotina</taxon>
        <taxon>Sordariomycetes</taxon>
        <taxon>Hypocreomycetidae</taxon>
        <taxon>Hypocreales</taxon>
        <taxon>Cordycipitaceae</taxon>
        <taxon>Zarea</taxon>
    </lineage>
</organism>
<proteinExistence type="predicted"/>
<protein>
    <submittedName>
        <fullName evidence="1">Uncharacterized protein</fullName>
    </submittedName>
</protein>
<accession>A0ACC1NIK9</accession>
<dbReference type="Proteomes" id="UP001143910">
    <property type="component" value="Unassembled WGS sequence"/>
</dbReference>
<evidence type="ECO:0000313" key="2">
    <source>
        <dbReference type="Proteomes" id="UP001143910"/>
    </source>
</evidence>
<name>A0ACC1NIK9_9HYPO</name>
<evidence type="ECO:0000313" key="1">
    <source>
        <dbReference type="EMBL" id="KAJ2978706.1"/>
    </source>
</evidence>
<dbReference type="EMBL" id="JANJQO010000351">
    <property type="protein sequence ID" value="KAJ2978706.1"/>
    <property type="molecule type" value="Genomic_DNA"/>
</dbReference>
<comment type="caution">
    <text evidence="1">The sequence shown here is derived from an EMBL/GenBank/DDBJ whole genome shotgun (WGS) entry which is preliminary data.</text>
</comment>
<sequence length="1258" mass="142268">MGWRLEPVRIGFATIIAIALAVASRFLASSRQKDSSTLVGESQKDKSTGAGKFDKNYLVWRIRDVPVDWDRRKLQSFLEENLDDVSPSIKSLALEIHGDSQTATALLPGNIRSELCIRPADDNSPAKFLTFQLHFRGITTLYRPPKEDHKIDIVTVNGLGGHAFGSFKQRGGEYMWLLDSLPHNLVNTETKKPMARIMIYGQESDIARSNSMENLNDMSISFYTALSPLASAPEIKPLILLGHSLGGLIVKEKALTFMMSPPLDRTYSNLARAVRGIVFFGVPHAGMDIGGLREMAGDKLNRQLIESLSDKNSFILKSLRQNFDKLLASHEHAEVFCFYETCVSKTVAMDKNGEWKLQGEEKILVSTTSATHCRTSEHNERHICGIDRSHSEMVKFERGDDEYDKVRSRLQQLAEHAIRTRFWRYSTSHTIQLDSVTKDCLKSLAFDRMDQRRNDVDNAHPGTFSWLASHDNFRRWMSASRGLLCINGNPGSGKSTLLRHALSLAEKDDTIKRGRTFVASFFFHDRGSELQNKPLGFFRSVLHQILAEHPEVLMDLVDNYSRWHETQKRNDEVKQWQEKELEKYLRSSVSKLLKDRSVLLFVDALDESGKKNAVKLAREFTSLIKIIPSPDYKFHICFSSRHYPIIGGNYEFKICLEKENEDDISTYVHDRLETNECLRTSSVPDLIIYSAAGVFLWARLVIDNVLELEGAGHNVAFIAASVRDVPEELDGIYEKLVKGMDEKEESLKLMRWLCFARRSLTLDELRWALVVDGEKLYPTSQEYENLATYIDDSKKMIKRLKALSCGLAEVRHSIGGPEHVELIHQSVKEFFLGRGLRNLAESQQNGKLNLLIENMNASANLLLARACIHYLGVKNAVDSTSKDTPCFFDYAARFWQHHIRDIRPNEIDPGTILDALPNPEDFLVPWLENLESLRQRKQFSLELAWEHDASEGMTWIHLAAKYLITDLLAILLTTSVGKRDVAKVDKKGRTALMHAVGDHYVMDEADREDIVEMILNTQMVDVSAKDVDGRTALMYASMCGNNTIIRMLLDTGDVDVNAKDINGRTAIFYSCLLGNRTIVSMLLKIDSTDLNLHDNTGRTPLLWAIDKGPQEMIEILLDMASVDVNLQDNTGQTPLLWAIERGHSEVVKMLLRTGLVDVNMADFVGRKPLLVALKKRDREALVMLLETGKLHCQAFNEADFGFQVEELELEAAALLRLKALLTVSDHGDAQSNCVKVDLWEDVADQNILKRRGMGKAIS</sequence>
<keyword evidence="2" id="KW-1185">Reference proteome</keyword>
<gene>
    <name evidence="1" type="ORF">NQ176_g3668</name>
</gene>
<reference evidence="1" key="1">
    <citation type="submission" date="2022-08" db="EMBL/GenBank/DDBJ databases">
        <title>Genome Sequence of Lecanicillium fungicola.</title>
        <authorList>
            <person name="Buettner E."/>
        </authorList>
    </citation>
    <scope>NUCLEOTIDE SEQUENCE</scope>
    <source>
        <strain evidence="1">Babe33</strain>
    </source>
</reference>